<dbReference type="Gene3D" id="3.30.420.270">
    <property type="match status" value="1"/>
</dbReference>
<dbReference type="GO" id="GO:0022857">
    <property type="term" value="F:transmembrane transporter activity"/>
    <property type="evidence" value="ECO:0007669"/>
    <property type="project" value="InterPro"/>
</dbReference>
<evidence type="ECO:0008006" key="7">
    <source>
        <dbReference type="Google" id="ProtNLM"/>
    </source>
</evidence>
<comment type="subcellular location">
    <subcellularLocation>
        <location evidence="1">Cell membrane</location>
        <topology evidence="1">Single-pass membrane protein</topology>
    </subcellularLocation>
</comment>
<dbReference type="PANTHER" id="PTHR30558">
    <property type="entry name" value="EXBD MEMBRANE COMPONENT OF PMF-DRIVEN MACROMOLECULE IMPORT SYSTEM"/>
    <property type="match status" value="1"/>
</dbReference>
<dbReference type="EMBL" id="UOFK01000032">
    <property type="protein sequence ID" value="VAW73251.1"/>
    <property type="molecule type" value="Genomic_DNA"/>
</dbReference>
<evidence type="ECO:0000256" key="2">
    <source>
        <dbReference type="ARBA" id="ARBA00022475"/>
    </source>
</evidence>
<evidence type="ECO:0000256" key="4">
    <source>
        <dbReference type="ARBA" id="ARBA00022989"/>
    </source>
</evidence>
<dbReference type="Pfam" id="PF02472">
    <property type="entry name" value="ExbD"/>
    <property type="match status" value="1"/>
</dbReference>
<gene>
    <name evidence="6" type="ORF">MNBD_GAMMA13-463</name>
</gene>
<evidence type="ECO:0000256" key="5">
    <source>
        <dbReference type="ARBA" id="ARBA00023136"/>
    </source>
</evidence>
<dbReference type="AlphaFoldDB" id="A0A3B0Y0I0"/>
<keyword evidence="2" id="KW-1003">Cell membrane</keyword>
<keyword evidence="4" id="KW-1133">Transmembrane helix</keyword>
<keyword evidence="3" id="KW-0812">Transmembrane</keyword>
<organism evidence="6">
    <name type="scientific">hydrothermal vent metagenome</name>
    <dbReference type="NCBI Taxonomy" id="652676"/>
    <lineage>
        <taxon>unclassified sequences</taxon>
        <taxon>metagenomes</taxon>
        <taxon>ecological metagenomes</taxon>
    </lineage>
</organism>
<keyword evidence="5" id="KW-0472">Membrane</keyword>
<evidence type="ECO:0000256" key="1">
    <source>
        <dbReference type="ARBA" id="ARBA00004162"/>
    </source>
</evidence>
<dbReference type="GO" id="GO:0005886">
    <property type="term" value="C:plasma membrane"/>
    <property type="evidence" value="ECO:0007669"/>
    <property type="project" value="UniProtKB-SubCell"/>
</dbReference>
<dbReference type="InterPro" id="IPR003400">
    <property type="entry name" value="ExbD"/>
</dbReference>
<evidence type="ECO:0000313" key="6">
    <source>
        <dbReference type="EMBL" id="VAW73251.1"/>
    </source>
</evidence>
<reference evidence="6" key="1">
    <citation type="submission" date="2018-06" db="EMBL/GenBank/DDBJ databases">
        <authorList>
            <person name="Zhirakovskaya E."/>
        </authorList>
    </citation>
    <scope>NUCLEOTIDE SEQUENCE</scope>
</reference>
<sequence>MKMSRRAKRMQRHHKRHKGVPGFNMVSLMDIFTILVFFLLANSGEGEVLPSARDISLPESIAEEKPRPNVVVMVTERDILVQGKRVALVADLKSSRTLQIDALKTALELQTQRRLLVADTAKQPAPEVTIMGSKNIPYQLLKKVMATVTEAGYGKISLAVMQKYPAPES</sequence>
<dbReference type="PANTHER" id="PTHR30558:SF3">
    <property type="entry name" value="BIOPOLYMER TRANSPORT PROTEIN EXBD-RELATED"/>
    <property type="match status" value="1"/>
</dbReference>
<name>A0A3B0Y0I0_9ZZZZ</name>
<proteinExistence type="predicted"/>
<accession>A0A3B0Y0I0</accession>
<protein>
    <recommendedName>
        <fullName evidence="7">Adventurous gliding motility protein S</fullName>
    </recommendedName>
</protein>
<evidence type="ECO:0000256" key="3">
    <source>
        <dbReference type="ARBA" id="ARBA00022692"/>
    </source>
</evidence>